<dbReference type="PANTHER" id="PTHR47459">
    <property type="entry name" value="KINESIN LIGHT CHAIN-RELATED"/>
    <property type="match status" value="1"/>
</dbReference>
<evidence type="ECO:0000313" key="2">
    <source>
        <dbReference type="EMBL" id="CAI9774380.1"/>
    </source>
</evidence>
<name>A0AAD1ZRM2_9LAMI</name>
<evidence type="ECO:0000256" key="1">
    <source>
        <dbReference type="SAM" id="Phobius"/>
    </source>
</evidence>
<protein>
    <submittedName>
        <fullName evidence="2">Uncharacterized protein</fullName>
    </submittedName>
</protein>
<dbReference type="EMBL" id="OU503048">
    <property type="protein sequence ID" value="CAI9774380.1"/>
    <property type="molecule type" value="Genomic_DNA"/>
</dbReference>
<feature type="transmembrane region" description="Helical" evidence="1">
    <location>
        <begin position="153"/>
        <end position="175"/>
    </location>
</feature>
<sequence length="194" mass="21248">MLEKLPQEQHSVGSVSARIGWLLLLTSKVEEAIPYLEDAAERLKESFGSKHFGVGYVYNNLGAPSSSCGFNRSVSEPFKSICCRGKVVEAWEGHGPSAQDDLKEAIRALEQLKSKARGSSTESVTKALPLPRDSEGISGRNLKSRVSIMESRILFVVYSTSHMMTFIGYIIQFVADDISGPTTDGRACIDPRSF</sequence>
<keyword evidence="1" id="KW-0472">Membrane</keyword>
<keyword evidence="1" id="KW-1133">Transmembrane helix</keyword>
<keyword evidence="1" id="KW-0812">Transmembrane</keyword>
<evidence type="ECO:0000313" key="3">
    <source>
        <dbReference type="Proteomes" id="UP000834106"/>
    </source>
</evidence>
<dbReference type="PANTHER" id="PTHR47459:SF1">
    <property type="entry name" value="KINESIN LIGHT CHAIN-RELATED"/>
    <property type="match status" value="1"/>
</dbReference>
<proteinExistence type="predicted"/>
<gene>
    <name evidence="2" type="ORF">FPE_LOCUS21810</name>
</gene>
<dbReference type="Proteomes" id="UP000834106">
    <property type="component" value="Chromosome 13"/>
</dbReference>
<accession>A0AAD1ZRM2</accession>
<dbReference type="AlphaFoldDB" id="A0AAD1ZRM2"/>
<keyword evidence="3" id="KW-1185">Reference proteome</keyword>
<reference evidence="2" key="1">
    <citation type="submission" date="2023-05" db="EMBL/GenBank/DDBJ databases">
        <authorList>
            <person name="Huff M."/>
        </authorList>
    </citation>
    <scope>NUCLEOTIDE SEQUENCE</scope>
</reference>
<dbReference type="Gene3D" id="1.25.40.10">
    <property type="entry name" value="Tetratricopeptide repeat domain"/>
    <property type="match status" value="1"/>
</dbReference>
<dbReference type="InterPro" id="IPR011990">
    <property type="entry name" value="TPR-like_helical_dom_sf"/>
</dbReference>
<organism evidence="2 3">
    <name type="scientific">Fraxinus pennsylvanica</name>
    <dbReference type="NCBI Taxonomy" id="56036"/>
    <lineage>
        <taxon>Eukaryota</taxon>
        <taxon>Viridiplantae</taxon>
        <taxon>Streptophyta</taxon>
        <taxon>Embryophyta</taxon>
        <taxon>Tracheophyta</taxon>
        <taxon>Spermatophyta</taxon>
        <taxon>Magnoliopsida</taxon>
        <taxon>eudicotyledons</taxon>
        <taxon>Gunneridae</taxon>
        <taxon>Pentapetalae</taxon>
        <taxon>asterids</taxon>
        <taxon>lamiids</taxon>
        <taxon>Lamiales</taxon>
        <taxon>Oleaceae</taxon>
        <taxon>Oleeae</taxon>
        <taxon>Fraxinus</taxon>
    </lineage>
</organism>